<proteinExistence type="inferred from homology"/>
<keyword evidence="7 11" id="KW-1133">Transmembrane helix</keyword>
<keyword evidence="5 11" id="KW-0812">Transmembrane</keyword>
<dbReference type="InterPro" id="IPR000568">
    <property type="entry name" value="ATP_synth_F0_asu"/>
</dbReference>
<keyword evidence="10 11" id="KW-0066">ATP synthesis</keyword>
<name>A0A5B2X7E6_9PSEU</name>
<evidence type="ECO:0000256" key="8">
    <source>
        <dbReference type="ARBA" id="ARBA00023065"/>
    </source>
</evidence>
<feature type="transmembrane region" description="Helical" evidence="11">
    <location>
        <begin position="120"/>
        <end position="139"/>
    </location>
</feature>
<dbReference type="CDD" id="cd00310">
    <property type="entry name" value="ATP-synt_Fo_a_6"/>
    <property type="match status" value="1"/>
</dbReference>
<keyword evidence="9 11" id="KW-0472">Membrane</keyword>
<comment type="similarity">
    <text evidence="2 11 12">Belongs to the ATPase A chain family.</text>
</comment>
<keyword evidence="11" id="KW-1003">Cell membrane</keyword>
<dbReference type="GO" id="GO:0046933">
    <property type="term" value="F:proton-transporting ATP synthase activity, rotational mechanism"/>
    <property type="evidence" value="ECO:0007669"/>
    <property type="project" value="UniProtKB-UniRule"/>
</dbReference>
<comment type="subcellular location">
    <subcellularLocation>
        <location evidence="11 12">Cell membrane</location>
        <topology evidence="11 12">Multi-pass membrane protein</topology>
    </subcellularLocation>
    <subcellularLocation>
        <location evidence="1">Membrane</location>
        <topology evidence="1">Multi-pass membrane protein</topology>
    </subcellularLocation>
</comment>
<keyword evidence="6 11" id="KW-0375">Hydrogen ion transport</keyword>
<comment type="function">
    <text evidence="11 12">Key component of the proton channel; it plays a direct role in the translocation of protons across the membrane.</text>
</comment>
<evidence type="ECO:0000256" key="5">
    <source>
        <dbReference type="ARBA" id="ARBA00022692"/>
    </source>
</evidence>
<keyword evidence="14" id="KW-1185">Reference proteome</keyword>
<feature type="transmembrane region" description="Helical" evidence="11">
    <location>
        <begin position="160"/>
        <end position="179"/>
    </location>
</feature>
<dbReference type="Pfam" id="PF00119">
    <property type="entry name" value="ATP-synt_A"/>
    <property type="match status" value="1"/>
</dbReference>
<evidence type="ECO:0000256" key="6">
    <source>
        <dbReference type="ARBA" id="ARBA00022781"/>
    </source>
</evidence>
<dbReference type="GO" id="GO:0005886">
    <property type="term" value="C:plasma membrane"/>
    <property type="evidence" value="ECO:0007669"/>
    <property type="project" value="UniProtKB-SubCell"/>
</dbReference>
<reference evidence="13 14" key="2">
    <citation type="submission" date="2019-09" db="EMBL/GenBank/DDBJ databases">
        <authorList>
            <person name="Jin C."/>
        </authorList>
    </citation>
    <scope>NUCLEOTIDE SEQUENCE [LARGE SCALE GENOMIC DNA]</scope>
    <source>
        <strain evidence="13 14">AN110305</strain>
    </source>
</reference>
<evidence type="ECO:0000256" key="11">
    <source>
        <dbReference type="HAMAP-Rule" id="MF_01393"/>
    </source>
</evidence>
<evidence type="ECO:0000256" key="1">
    <source>
        <dbReference type="ARBA" id="ARBA00004141"/>
    </source>
</evidence>
<feature type="transmembrane region" description="Helical" evidence="11">
    <location>
        <begin position="32"/>
        <end position="50"/>
    </location>
</feature>
<evidence type="ECO:0000256" key="12">
    <source>
        <dbReference type="RuleBase" id="RU000483"/>
    </source>
</evidence>
<keyword evidence="8 11" id="KW-0406">Ion transport</keyword>
<evidence type="ECO:0000256" key="10">
    <source>
        <dbReference type="ARBA" id="ARBA00023310"/>
    </source>
</evidence>
<keyword evidence="3 11" id="KW-0813">Transport</keyword>
<dbReference type="OrthoDB" id="9809130at2"/>
<keyword evidence="4 11" id="KW-0138">CF(0)</keyword>
<dbReference type="PANTHER" id="PTHR11410">
    <property type="entry name" value="ATP SYNTHASE SUBUNIT A"/>
    <property type="match status" value="1"/>
</dbReference>
<evidence type="ECO:0000256" key="7">
    <source>
        <dbReference type="ARBA" id="ARBA00022989"/>
    </source>
</evidence>
<comment type="caution">
    <text evidence="13">The sequence shown here is derived from an EMBL/GenBank/DDBJ whole genome shotgun (WGS) entry which is preliminary data.</text>
</comment>
<organism evidence="13 14">
    <name type="scientific">Solihabitans fulvus</name>
    <dbReference type="NCBI Taxonomy" id="1892852"/>
    <lineage>
        <taxon>Bacteria</taxon>
        <taxon>Bacillati</taxon>
        <taxon>Actinomycetota</taxon>
        <taxon>Actinomycetes</taxon>
        <taxon>Pseudonocardiales</taxon>
        <taxon>Pseudonocardiaceae</taxon>
        <taxon>Solihabitans</taxon>
    </lineage>
</organism>
<evidence type="ECO:0000256" key="2">
    <source>
        <dbReference type="ARBA" id="ARBA00006810"/>
    </source>
</evidence>
<feature type="transmembrane region" description="Helical" evidence="11">
    <location>
        <begin position="220"/>
        <end position="242"/>
    </location>
</feature>
<dbReference type="Proteomes" id="UP000323454">
    <property type="component" value="Unassembled WGS sequence"/>
</dbReference>
<accession>A0A5B2X7E6</accession>
<evidence type="ECO:0000256" key="3">
    <source>
        <dbReference type="ARBA" id="ARBA00022448"/>
    </source>
</evidence>
<dbReference type="RefSeq" id="WP_149851342.1">
    <property type="nucleotide sequence ID" value="NZ_VUOB01000038.1"/>
</dbReference>
<gene>
    <name evidence="11 13" type="primary">atpB</name>
    <name evidence="13" type="ORF">F0L68_21040</name>
</gene>
<dbReference type="NCBIfam" id="TIGR01131">
    <property type="entry name" value="ATP_synt_6_or_A"/>
    <property type="match status" value="1"/>
</dbReference>
<feature type="transmembrane region" description="Helical" evidence="11">
    <location>
        <begin position="185"/>
        <end position="208"/>
    </location>
</feature>
<dbReference type="InterPro" id="IPR035908">
    <property type="entry name" value="F0_ATP_A_sf"/>
</dbReference>
<dbReference type="EMBL" id="VUOB01000038">
    <property type="protein sequence ID" value="KAA2259428.1"/>
    <property type="molecule type" value="Genomic_DNA"/>
</dbReference>
<dbReference type="GO" id="GO:0045259">
    <property type="term" value="C:proton-transporting ATP synthase complex"/>
    <property type="evidence" value="ECO:0007669"/>
    <property type="project" value="UniProtKB-KW"/>
</dbReference>
<evidence type="ECO:0000256" key="4">
    <source>
        <dbReference type="ARBA" id="ARBA00022547"/>
    </source>
</evidence>
<protein>
    <recommendedName>
        <fullName evidence="11 12">ATP synthase subunit a</fullName>
    </recommendedName>
    <alternativeName>
        <fullName evidence="11">ATP synthase F0 sector subunit a</fullName>
    </alternativeName>
    <alternativeName>
        <fullName evidence="11">F-ATPase subunit 6</fullName>
    </alternativeName>
</protein>
<dbReference type="HAMAP" id="MF_01393">
    <property type="entry name" value="ATP_synth_a_bact"/>
    <property type="match status" value="1"/>
</dbReference>
<dbReference type="AlphaFoldDB" id="A0A5B2X7E6"/>
<dbReference type="InterPro" id="IPR045083">
    <property type="entry name" value="ATP_synth_F0_asu_bact/mt"/>
</dbReference>
<evidence type="ECO:0000256" key="9">
    <source>
        <dbReference type="ARBA" id="ARBA00023136"/>
    </source>
</evidence>
<dbReference type="Gene3D" id="1.20.120.220">
    <property type="entry name" value="ATP synthase, F0 complex, subunit A"/>
    <property type="match status" value="1"/>
</dbReference>
<dbReference type="SUPFAM" id="SSF81336">
    <property type="entry name" value="F1F0 ATP synthase subunit A"/>
    <property type="match status" value="1"/>
</dbReference>
<feature type="transmembrane region" description="Helical" evidence="11">
    <location>
        <begin position="92"/>
        <end position="114"/>
    </location>
</feature>
<sequence length="259" mass="28431">MGRLLLAESDSYVAPGPQSFDYPAIFGGVTKPMVQIALSVIIVAVFYLTASSRLKLVPGKFQFLAESAYSTVRNSIGGENIARKDLRPYIPLLLTLFSFILVNNLFGFIPFFQLPTMGHIAFPMGLAVFVWLLFIFVGIRRHGFGHYFAKTLVPEGVPKPVLILYIPIEFFSTFIMRPVTLTARLFATMFAGHIMLLVFVTGGEYILLHASAGVKVAAPIAFLMAIGLSFVELLIQVLQAYVFTLLTANYIGGALAEGH</sequence>
<dbReference type="PRINTS" id="PR00123">
    <property type="entry name" value="ATPASEA"/>
</dbReference>
<reference evidence="13 14" key="1">
    <citation type="submission" date="2019-09" db="EMBL/GenBank/DDBJ databases">
        <title>Goodfellowia gen. nov., a new genus of the Pseudonocardineae related to Actinoalloteichus, containing Goodfellowia coeruleoviolacea gen. nov., comb. nov. gen. nov., comb. nov.</title>
        <authorList>
            <person name="Labeda D."/>
        </authorList>
    </citation>
    <scope>NUCLEOTIDE SEQUENCE [LARGE SCALE GENOMIC DNA]</scope>
    <source>
        <strain evidence="13 14">AN110305</strain>
    </source>
</reference>
<evidence type="ECO:0000313" key="14">
    <source>
        <dbReference type="Proteomes" id="UP000323454"/>
    </source>
</evidence>
<evidence type="ECO:0000313" key="13">
    <source>
        <dbReference type="EMBL" id="KAA2259428.1"/>
    </source>
</evidence>
<dbReference type="PANTHER" id="PTHR11410:SF0">
    <property type="entry name" value="ATP SYNTHASE SUBUNIT A"/>
    <property type="match status" value="1"/>
</dbReference>